<gene>
    <name evidence="2" type="ORF">TRM7615_00732</name>
</gene>
<dbReference type="PANTHER" id="PTHR43081">
    <property type="entry name" value="ADENYLATE CYCLASE, TERMINAL-DIFFERENTIATION SPECIFIC-RELATED"/>
    <property type="match status" value="1"/>
</dbReference>
<protein>
    <recommendedName>
        <fullName evidence="1">Guanylate cyclase domain-containing protein</fullName>
    </recommendedName>
</protein>
<dbReference type="AlphaFoldDB" id="A0A2R8C492"/>
<accession>A0A2R8C492</accession>
<sequence>MTRRLATILAADAVGFSTRMEQDEEDTFDLLKASRQKIDAHIEAHGGRVFGSAGDSVIAEFASPVEAVRCALRIQATLTVDDLPFRIGIHLGDVLADADNLLGDGVNVAARLEQMAPPGGI</sequence>
<dbReference type="InterPro" id="IPR029787">
    <property type="entry name" value="Nucleotide_cyclase"/>
</dbReference>
<dbReference type="Gene3D" id="3.30.70.1230">
    <property type="entry name" value="Nucleotide cyclase"/>
    <property type="match status" value="1"/>
</dbReference>
<evidence type="ECO:0000259" key="1">
    <source>
        <dbReference type="PROSITE" id="PS50125"/>
    </source>
</evidence>
<dbReference type="PROSITE" id="PS50125">
    <property type="entry name" value="GUANYLATE_CYCLASE_2"/>
    <property type="match status" value="1"/>
</dbReference>
<organism evidence="2 3">
    <name type="scientific">Falsiruegeria mediterranea M17</name>
    <dbReference type="NCBI Taxonomy" id="1200281"/>
    <lineage>
        <taxon>Bacteria</taxon>
        <taxon>Pseudomonadati</taxon>
        <taxon>Pseudomonadota</taxon>
        <taxon>Alphaproteobacteria</taxon>
        <taxon>Rhodobacterales</taxon>
        <taxon>Roseobacteraceae</taxon>
        <taxon>Falsiruegeria</taxon>
    </lineage>
</organism>
<dbReference type="PANTHER" id="PTHR43081:SF19">
    <property type="entry name" value="PH-SENSITIVE ADENYLATE CYCLASE RV1264"/>
    <property type="match status" value="1"/>
</dbReference>
<dbReference type="RefSeq" id="WP_125133636.1">
    <property type="nucleotide sequence ID" value="NZ_ONZG01000002.1"/>
</dbReference>
<feature type="domain" description="Guanylate cyclase" evidence="1">
    <location>
        <begin position="7"/>
        <end position="113"/>
    </location>
</feature>
<dbReference type="CDD" id="cd07302">
    <property type="entry name" value="CHD"/>
    <property type="match status" value="1"/>
</dbReference>
<dbReference type="EMBL" id="ONZG01000002">
    <property type="protein sequence ID" value="SPJ27249.1"/>
    <property type="molecule type" value="Genomic_DNA"/>
</dbReference>
<name>A0A2R8C492_9RHOB</name>
<dbReference type="OrthoDB" id="54411at2"/>
<dbReference type="GO" id="GO:0006171">
    <property type="term" value="P:cAMP biosynthetic process"/>
    <property type="evidence" value="ECO:0007669"/>
    <property type="project" value="TreeGrafter"/>
</dbReference>
<dbReference type="SUPFAM" id="SSF55073">
    <property type="entry name" value="Nucleotide cyclase"/>
    <property type="match status" value="1"/>
</dbReference>
<keyword evidence="3" id="KW-1185">Reference proteome</keyword>
<dbReference type="InterPro" id="IPR001054">
    <property type="entry name" value="A/G_cyclase"/>
</dbReference>
<evidence type="ECO:0000313" key="3">
    <source>
        <dbReference type="Proteomes" id="UP000244898"/>
    </source>
</evidence>
<dbReference type="Proteomes" id="UP000244898">
    <property type="component" value="Unassembled WGS sequence"/>
</dbReference>
<dbReference type="GO" id="GO:0035556">
    <property type="term" value="P:intracellular signal transduction"/>
    <property type="evidence" value="ECO:0007669"/>
    <property type="project" value="InterPro"/>
</dbReference>
<dbReference type="InterPro" id="IPR050697">
    <property type="entry name" value="Adenylyl/Guanylyl_Cyclase_3/4"/>
</dbReference>
<dbReference type="GO" id="GO:0004016">
    <property type="term" value="F:adenylate cyclase activity"/>
    <property type="evidence" value="ECO:0007669"/>
    <property type="project" value="UniProtKB-ARBA"/>
</dbReference>
<evidence type="ECO:0000313" key="2">
    <source>
        <dbReference type="EMBL" id="SPJ27249.1"/>
    </source>
</evidence>
<reference evidence="3" key="1">
    <citation type="submission" date="2018-03" db="EMBL/GenBank/DDBJ databases">
        <authorList>
            <person name="Rodrigo-Torres L."/>
            <person name="Arahal R. D."/>
            <person name="Lucena T."/>
        </authorList>
    </citation>
    <scope>NUCLEOTIDE SEQUENCE [LARGE SCALE GENOMIC DNA]</scope>
    <source>
        <strain evidence="3">CECT 7615</strain>
    </source>
</reference>
<proteinExistence type="predicted"/>